<dbReference type="EMBL" id="VVIM01001949">
    <property type="protein sequence ID" value="KAB0790095.1"/>
    <property type="molecule type" value="Genomic_DNA"/>
</dbReference>
<feature type="compositionally biased region" description="Basic and acidic residues" evidence="1">
    <location>
        <begin position="35"/>
        <end position="44"/>
    </location>
</feature>
<evidence type="ECO:0000313" key="3">
    <source>
        <dbReference type="Proteomes" id="UP000327044"/>
    </source>
</evidence>
<evidence type="ECO:0000256" key="1">
    <source>
        <dbReference type="SAM" id="MobiDB-lite"/>
    </source>
</evidence>
<organism evidence="2 3">
    <name type="scientific">Photinus pyralis</name>
    <name type="common">Common eastern firefly</name>
    <name type="synonym">Lampyris pyralis</name>
    <dbReference type="NCBI Taxonomy" id="7054"/>
    <lineage>
        <taxon>Eukaryota</taxon>
        <taxon>Metazoa</taxon>
        <taxon>Ecdysozoa</taxon>
        <taxon>Arthropoda</taxon>
        <taxon>Hexapoda</taxon>
        <taxon>Insecta</taxon>
        <taxon>Pterygota</taxon>
        <taxon>Neoptera</taxon>
        <taxon>Endopterygota</taxon>
        <taxon>Coleoptera</taxon>
        <taxon>Polyphaga</taxon>
        <taxon>Elateriformia</taxon>
        <taxon>Elateroidea</taxon>
        <taxon>Lampyridae</taxon>
        <taxon>Lampyrinae</taxon>
        <taxon>Photinus</taxon>
    </lineage>
</organism>
<dbReference type="InParanoid" id="A0A5N3ZYF2"/>
<comment type="caution">
    <text evidence="2">The sequence shown here is derived from an EMBL/GenBank/DDBJ whole genome shotgun (WGS) entry which is preliminary data.</text>
</comment>
<name>A0A5N3ZYF2_PHOPY</name>
<evidence type="ECO:0000313" key="2">
    <source>
        <dbReference type="EMBL" id="KAB0790095.1"/>
    </source>
</evidence>
<proteinExistence type="predicted"/>
<sequence>MITLRFLWRQKKVQRVPLQSTKKKKKITKKMSTVDSDRQREMARERKRRQRERIKADAMMYQREKEKERERYQKRKLEGKLKPISERSKREQRKQRKMWRKNNHTYQAKKKLNKNNTEGLGDAQPSVSIKIKLGRKKVLSTRSKTSNLLLKERHLRKRQEKMTVKWKNKYFYLKNKVKNNEPPTPKKAVEKRLLREEIQEKLRRNYSLAKF</sequence>
<gene>
    <name evidence="2" type="ORF">PPYR_15586</name>
</gene>
<dbReference type="Proteomes" id="UP000327044">
    <property type="component" value="Unassembled WGS sequence"/>
</dbReference>
<accession>A0A5N3ZYF2</accession>
<keyword evidence="3" id="KW-1185">Reference proteome</keyword>
<feature type="compositionally biased region" description="Basic residues" evidence="1">
    <location>
        <begin position="90"/>
        <end position="113"/>
    </location>
</feature>
<protein>
    <submittedName>
        <fullName evidence="2">Uncharacterized protein</fullName>
    </submittedName>
</protein>
<feature type="region of interest" description="Disordered" evidence="1">
    <location>
        <begin position="17"/>
        <end position="121"/>
    </location>
</feature>
<dbReference type="AlphaFoldDB" id="A0A5N3ZYF2"/>
<reference evidence="2 3" key="1">
    <citation type="journal article" date="2018" name="Elife">
        <title>Firefly genomes illuminate parallel origins of bioluminescence in beetles.</title>
        <authorList>
            <person name="Fallon T.R."/>
            <person name="Lower S.E."/>
            <person name="Chang C.H."/>
            <person name="Bessho-Uehara M."/>
            <person name="Martin G.J."/>
            <person name="Bewick A.J."/>
            <person name="Behringer M."/>
            <person name="Debat H.J."/>
            <person name="Wong I."/>
            <person name="Day J.C."/>
            <person name="Suvorov A."/>
            <person name="Silva C.J."/>
            <person name="Stanger-Hall K.F."/>
            <person name="Hall D.W."/>
            <person name="Schmitz R.J."/>
            <person name="Nelson D.R."/>
            <person name="Lewis S.M."/>
            <person name="Shigenobu S."/>
            <person name="Bybee S.M."/>
            <person name="Larracuente A.M."/>
            <person name="Oba Y."/>
            <person name="Weng J.K."/>
        </authorList>
    </citation>
    <scope>NUCLEOTIDE SEQUENCE [LARGE SCALE GENOMIC DNA]</scope>
    <source>
        <strain evidence="2">1611_PpyrPB1</strain>
        <tissue evidence="2">Whole body</tissue>
    </source>
</reference>
<feature type="compositionally biased region" description="Basic and acidic residues" evidence="1">
    <location>
        <begin position="62"/>
        <end position="89"/>
    </location>
</feature>